<feature type="domain" description="BTB" evidence="3">
    <location>
        <begin position="285"/>
        <end position="371"/>
    </location>
</feature>
<reference evidence="4 5" key="1">
    <citation type="journal article" date="2018" name="Sci. Rep.">
        <title>Comparative analysis of the Pocillopora damicornis genome highlights role of immune system in coral evolution.</title>
        <authorList>
            <person name="Cunning R."/>
            <person name="Bay R.A."/>
            <person name="Gillette P."/>
            <person name="Baker A.C."/>
            <person name="Traylor-Knowles N."/>
        </authorList>
    </citation>
    <scope>NUCLEOTIDE SEQUENCE [LARGE SCALE GENOMIC DNA]</scope>
    <source>
        <strain evidence="4">RSMAS</strain>
        <tissue evidence="4">Whole animal</tissue>
    </source>
</reference>
<dbReference type="PROSITE" id="PS51419">
    <property type="entry name" value="RAB"/>
    <property type="match status" value="1"/>
</dbReference>
<evidence type="ECO:0000313" key="5">
    <source>
        <dbReference type="Proteomes" id="UP000275408"/>
    </source>
</evidence>
<dbReference type="InterPro" id="IPR027417">
    <property type="entry name" value="P-loop_NTPase"/>
</dbReference>
<dbReference type="PROSITE" id="PS50097">
    <property type="entry name" value="BTB"/>
    <property type="match status" value="2"/>
</dbReference>
<dbReference type="GO" id="GO:0007264">
    <property type="term" value="P:small GTPase-mediated signal transduction"/>
    <property type="evidence" value="ECO:0007669"/>
    <property type="project" value="InterPro"/>
</dbReference>
<dbReference type="EMBL" id="RCHS01001229">
    <property type="protein sequence ID" value="RMX54632.1"/>
    <property type="molecule type" value="Genomic_DNA"/>
</dbReference>
<evidence type="ECO:0000256" key="1">
    <source>
        <dbReference type="ARBA" id="ARBA00022741"/>
    </source>
</evidence>
<feature type="domain" description="BTB" evidence="3">
    <location>
        <begin position="438"/>
        <end position="500"/>
    </location>
</feature>
<keyword evidence="1" id="KW-0547">Nucleotide-binding</keyword>
<dbReference type="NCBIfam" id="TIGR00231">
    <property type="entry name" value="small_GTP"/>
    <property type="match status" value="1"/>
</dbReference>
<dbReference type="InterPro" id="IPR003578">
    <property type="entry name" value="Small_GTPase_Rho"/>
</dbReference>
<dbReference type="CDD" id="cd18299">
    <property type="entry name" value="BTB1_POZ_RhoBTB"/>
    <property type="match status" value="1"/>
</dbReference>
<protein>
    <recommendedName>
        <fullName evidence="3">BTB domain-containing protein</fullName>
    </recommendedName>
</protein>
<dbReference type="STRING" id="46731.A0A3M6ULV8"/>
<proteinExistence type="predicted"/>
<dbReference type="SMART" id="SM00174">
    <property type="entry name" value="RHO"/>
    <property type="match status" value="1"/>
</dbReference>
<evidence type="ECO:0000259" key="3">
    <source>
        <dbReference type="PROSITE" id="PS50097"/>
    </source>
</evidence>
<keyword evidence="2" id="KW-0342">GTP-binding</keyword>
<dbReference type="InterPro" id="IPR011333">
    <property type="entry name" value="SKP1/BTB/POZ_sf"/>
</dbReference>
<name>A0A3M6ULV8_POCDA</name>
<dbReference type="PROSITE" id="PS51420">
    <property type="entry name" value="RHO"/>
    <property type="match status" value="1"/>
</dbReference>
<dbReference type="Pfam" id="PF00071">
    <property type="entry name" value="Ras"/>
    <property type="match status" value="1"/>
</dbReference>
<evidence type="ECO:0000256" key="2">
    <source>
        <dbReference type="ARBA" id="ARBA00023134"/>
    </source>
</evidence>
<gene>
    <name evidence="4" type="ORF">pdam_00022043</name>
</gene>
<dbReference type="SMART" id="SM00225">
    <property type="entry name" value="BTB"/>
    <property type="match status" value="2"/>
</dbReference>
<dbReference type="InterPro" id="IPR005225">
    <property type="entry name" value="Small_GTP-bd"/>
</dbReference>
<dbReference type="GO" id="GO:0003924">
    <property type="term" value="F:GTPase activity"/>
    <property type="evidence" value="ECO:0007669"/>
    <property type="project" value="InterPro"/>
</dbReference>
<evidence type="ECO:0000313" key="4">
    <source>
        <dbReference type="EMBL" id="RMX54632.1"/>
    </source>
</evidence>
<dbReference type="PRINTS" id="PR00449">
    <property type="entry name" value="RASTRNSFRMNG"/>
</dbReference>
<dbReference type="SUPFAM" id="SSF52540">
    <property type="entry name" value="P-loop containing nucleoside triphosphate hydrolases"/>
    <property type="match status" value="1"/>
</dbReference>
<dbReference type="SMART" id="SM00175">
    <property type="entry name" value="RAB"/>
    <property type="match status" value="1"/>
</dbReference>
<sequence length="638" mass="72728">MAFDTKTKGTHRLQDYVTRRSKWLPQCQVEFQVSNMGSTFFQYFKGALKIVLIGDSKVGKTSLLSRSHELYATFSDGCSFLKKPFVHSEVYSPTVFETYVTNVDTESLGNYQANIWDTGGCGVFDSVRPLAYIDSDVFMICFDITNRESFDNLTEVWLPEIQFFQPNTPVLLVGMKCDLRSISSNRESDHLVSVSEAESVAHQMGFAYFETSAKTGENVASAFENAVKIGHTSKKKLGGRKRMKSEFADSYLKSLTSISSPPELTTDPSTYVNDFKKILEDVANADILFKFEDGSQSIHAHKIVFWFGISAFRSVFFEKNWNLCEKFQDCFLVKETEFKGRTCVVLKKWFSRDIFVQILEFLYTGEVRISKDSEHAEVNELLNAAKKLEVVKLIDICEKLLDVKDALNHSKEMAEISLLPKHTVVNDFFLDDNLAVYSDVTFLIEGTLVFAHKAVLVARSPVLAALLSDKFADGKSTQVALPGVNCRSFVAVLEYLYTDNCTSLGKIPAEDVLVLADFFCLTHLVQICEVQMYGELLNMTKKDLLDVLAFAKIFNAKQVTEWCLYVIGLKFLKFQSIEKELELIVSEHSQFFEKHCWPPQDHRKVLKKYRQRVKWNKCDKRQLRQRASSCLPLNCHVM</sequence>
<dbReference type="InterPro" id="IPR000210">
    <property type="entry name" value="BTB/POZ_dom"/>
</dbReference>
<comment type="caution">
    <text evidence="4">The sequence shown here is derived from an EMBL/GenBank/DDBJ whole genome shotgun (WGS) entry which is preliminary data.</text>
</comment>
<dbReference type="Pfam" id="PF00651">
    <property type="entry name" value="BTB"/>
    <property type="match status" value="2"/>
</dbReference>
<dbReference type="OrthoDB" id="10251809at2759"/>
<dbReference type="CDD" id="cd00157">
    <property type="entry name" value="Rho"/>
    <property type="match status" value="1"/>
</dbReference>
<organism evidence="4 5">
    <name type="scientific">Pocillopora damicornis</name>
    <name type="common">Cauliflower coral</name>
    <name type="synonym">Millepora damicornis</name>
    <dbReference type="NCBI Taxonomy" id="46731"/>
    <lineage>
        <taxon>Eukaryota</taxon>
        <taxon>Metazoa</taxon>
        <taxon>Cnidaria</taxon>
        <taxon>Anthozoa</taxon>
        <taxon>Hexacorallia</taxon>
        <taxon>Scleractinia</taxon>
        <taxon>Astrocoeniina</taxon>
        <taxon>Pocilloporidae</taxon>
        <taxon>Pocillopora</taxon>
    </lineage>
</organism>
<dbReference type="Gene3D" id="3.40.50.300">
    <property type="entry name" value="P-loop containing nucleotide triphosphate hydrolases"/>
    <property type="match status" value="1"/>
</dbReference>
<dbReference type="Gene3D" id="3.30.710.10">
    <property type="entry name" value="Potassium Channel Kv1.1, Chain A"/>
    <property type="match status" value="2"/>
</dbReference>
<dbReference type="CDD" id="cd18499">
    <property type="entry name" value="BACK_RHOBTB"/>
    <property type="match status" value="1"/>
</dbReference>
<dbReference type="PANTHER" id="PTHR24072">
    <property type="entry name" value="RHO FAMILY GTPASE"/>
    <property type="match status" value="1"/>
</dbReference>
<accession>A0A3M6ULV8</accession>
<keyword evidence="5" id="KW-1185">Reference proteome</keyword>
<dbReference type="Proteomes" id="UP000275408">
    <property type="component" value="Unassembled WGS sequence"/>
</dbReference>
<dbReference type="AlphaFoldDB" id="A0A3M6ULV8"/>
<dbReference type="GO" id="GO:0005525">
    <property type="term" value="F:GTP binding"/>
    <property type="evidence" value="ECO:0007669"/>
    <property type="project" value="UniProtKB-KW"/>
</dbReference>
<dbReference type="SUPFAM" id="SSF54695">
    <property type="entry name" value="POZ domain"/>
    <property type="match status" value="2"/>
</dbReference>
<dbReference type="PROSITE" id="PS51421">
    <property type="entry name" value="RAS"/>
    <property type="match status" value="1"/>
</dbReference>
<dbReference type="SMART" id="SM00173">
    <property type="entry name" value="RAS"/>
    <property type="match status" value="1"/>
</dbReference>
<dbReference type="InterPro" id="IPR001806">
    <property type="entry name" value="Small_GTPase"/>
</dbReference>